<dbReference type="EMBL" id="SHNN01000006">
    <property type="protein sequence ID" value="MCX2983315.1"/>
    <property type="molecule type" value="Genomic_DNA"/>
</dbReference>
<keyword evidence="3" id="KW-1185">Reference proteome</keyword>
<keyword evidence="1" id="KW-0802">TPR repeat</keyword>
<feature type="repeat" description="TPR" evidence="1">
    <location>
        <begin position="580"/>
        <end position="613"/>
    </location>
</feature>
<dbReference type="InterPro" id="IPR019734">
    <property type="entry name" value="TPR_rpt"/>
</dbReference>
<dbReference type="SMART" id="SM00671">
    <property type="entry name" value="SEL1"/>
    <property type="match status" value="12"/>
</dbReference>
<sequence length="899" mass="98651">MMMFVRHFAAPPGYLIVLSERSVTMRALLRFTLLLTMAILLSGCLITSEEALYSVGDDVGISVTRLGVLNETIDDDLPVLTLLERKGTHYQTLNVHFLESILKGKSGLDSTDEMQALFKRLPGYPDHYIAQVQLKGEDFFYSLVTRQGSRLHVSLMLLTEEEREFAEGSGLHVPEFTLGFFFDNAAQLQEYARYWLELKGSQWYLAPRSIDQKSMLFSGDIVEGEENIAAAKAATLEFGCLAKAGHPGDPAVKALAPPHNRGKLLIAIESEQAIALCERSSTQAGASQSARYALARAYERAGIYQPANGVPGSLAIARELAEEGFGLGFVMQAAAYTSGKGVEKDPERALQLLKEQAPQTDANVLQTLGTLYFYDYLGAPNYPLSLQYTTAAADLGSSEALATLGNMYQLGLGVEQSHATALEYFVQSAAGGSSRGRHLLGMAYYNGYGVDKNLQRAFTNIEQAAQTGFPAAMYAVGYMSAYGQGTKESRYTALNWLRKAARADHARAKKLAAQLYYEDPAQALKDDEYESWLVQSATEGDAHSQYLLGWLYESGRDQKPDEYHVYSLNWYRKAAAQGYVDAQLACGRLYLVQKNYDKALSFYESAVEQKNGRAAWQMGELYFEGRGHSGMSAGIPRDIKRATGYYEAAADQGIALGLVRLAMAYISGHQVAKDVSRAALYMSRAAEMGDPEAQRALGSMYMEGTGVPKNTARGFQWLEKAADQGESVAQFSLGVMYEQGTFVAQDYGTALDWYNKSAAKDYPRAWNNLGHLVEKGHRTKQDYAKAIQLYQLAAAEGVGIAHGNLARVLATVVGYKDPDKATMHAREAIKLNDKAYNHELLAAAYAANGRFSDAIVEQATAIAKAEGESRPSPNRDLRLSIYRRGKELNCFAGGEKGCF</sequence>
<dbReference type="InterPro" id="IPR011990">
    <property type="entry name" value="TPR-like_helical_dom_sf"/>
</dbReference>
<evidence type="ECO:0000256" key="1">
    <source>
        <dbReference type="PROSITE-ProRule" id="PRU00339"/>
    </source>
</evidence>
<dbReference type="Pfam" id="PF08238">
    <property type="entry name" value="Sel1"/>
    <property type="match status" value="12"/>
</dbReference>
<dbReference type="InterPro" id="IPR006597">
    <property type="entry name" value="Sel1-like"/>
</dbReference>
<protein>
    <submittedName>
        <fullName evidence="2">Sel1 repeat family protein</fullName>
    </submittedName>
</protein>
<reference evidence="2" key="1">
    <citation type="submission" date="2019-02" db="EMBL/GenBank/DDBJ databases">
        <authorList>
            <person name="Li S.-H."/>
        </authorList>
    </citation>
    <scope>NUCLEOTIDE SEQUENCE</scope>
    <source>
        <strain evidence="2">IMCC14734</strain>
    </source>
</reference>
<dbReference type="PROSITE" id="PS50005">
    <property type="entry name" value="TPR"/>
    <property type="match status" value="1"/>
</dbReference>
<dbReference type="Gene3D" id="1.25.40.10">
    <property type="entry name" value="Tetratricopeptide repeat domain"/>
    <property type="match status" value="2"/>
</dbReference>
<accession>A0ABT3TNH2</accession>
<evidence type="ECO:0000313" key="2">
    <source>
        <dbReference type="EMBL" id="MCX2983315.1"/>
    </source>
</evidence>
<dbReference type="PANTHER" id="PTHR43628">
    <property type="entry name" value="ACTIVATOR OF C KINASE PROTEIN 1-RELATED"/>
    <property type="match status" value="1"/>
</dbReference>
<evidence type="ECO:0000313" key="3">
    <source>
        <dbReference type="Proteomes" id="UP001143362"/>
    </source>
</evidence>
<gene>
    <name evidence="2" type="ORF">EYC98_20840</name>
</gene>
<dbReference type="PANTHER" id="PTHR43628:SF1">
    <property type="entry name" value="CHITIN SYNTHASE REGULATORY FACTOR 2-RELATED"/>
    <property type="match status" value="1"/>
</dbReference>
<dbReference type="InterPro" id="IPR052945">
    <property type="entry name" value="Mitotic_Regulator"/>
</dbReference>
<name>A0ABT3TNH2_9GAMM</name>
<dbReference type="RefSeq" id="WP_279247350.1">
    <property type="nucleotide sequence ID" value="NZ_SHNN01000006.1"/>
</dbReference>
<proteinExistence type="predicted"/>
<comment type="caution">
    <text evidence="2">The sequence shown here is derived from an EMBL/GenBank/DDBJ whole genome shotgun (WGS) entry which is preliminary data.</text>
</comment>
<organism evidence="2 3">
    <name type="scientific">Candidatus Litorirhabdus singularis</name>
    <dbReference type="NCBI Taxonomy" id="2518993"/>
    <lineage>
        <taxon>Bacteria</taxon>
        <taxon>Pseudomonadati</taxon>
        <taxon>Pseudomonadota</taxon>
        <taxon>Gammaproteobacteria</taxon>
        <taxon>Cellvibrionales</taxon>
        <taxon>Halieaceae</taxon>
        <taxon>Candidatus Litorirhabdus</taxon>
    </lineage>
</organism>
<dbReference type="Proteomes" id="UP001143362">
    <property type="component" value="Unassembled WGS sequence"/>
</dbReference>
<dbReference type="SUPFAM" id="SSF81901">
    <property type="entry name" value="HCP-like"/>
    <property type="match status" value="3"/>
</dbReference>